<organism evidence="1 2">
    <name type="scientific">Anopheles albimanus</name>
    <name type="common">New world malaria mosquito</name>
    <dbReference type="NCBI Taxonomy" id="7167"/>
    <lineage>
        <taxon>Eukaryota</taxon>
        <taxon>Metazoa</taxon>
        <taxon>Ecdysozoa</taxon>
        <taxon>Arthropoda</taxon>
        <taxon>Hexapoda</taxon>
        <taxon>Insecta</taxon>
        <taxon>Pterygota</taxon>
        <taxon>Neoptera</taxon>
        <taxon>Endopterygota</taxon>
        <taxon>Diptera</taxon>
        <taxon>Nematocera</taxon>
        <taxon>Culicoidea</taxon>
        <taxon>Culicidae</taxon>
        <taxon>Anophelinae</taxon>
        <taxon>Anopheles</taxon>
    </lineage>
</organism>
<reference evidence="1" key="2">
    <citation type="submission" date="2022-08" db="UniProtKB">
        <authorList>
            <consortium name="EnsemblMetazoa"/>
        </authorList>
    </citation>
    <scope>IDENTIFICATION</scope>
    <source>
        <strain evidence="1">STECLA/ALBI9_A</strain>
    </source>
</reference>
<name>A0A182FXP3_ANOAL</name>
<dbReference type="VEuPathDB" id="VectorBase:AALB014410"/>
<protein>
    <submittedName>
        <fullName evidence="1">Uncharacterized protein</fullName>
    </submittedName>
</protein>
<keyword evidence="2" id="KW-1185">Reference proteome</keyword>
<dbReference type="Proteomes" id="UP000069272">
    <property type="component" value="Chromosome 3L"/>
</dbReference>
<dbReference type="EnsemblMetazoa" id="AALB014410-RA">
    <property type="protein sequence ID" value="AALB014410-PA"/>
    <property type="gene ID" value="AALB014410"/>
</dbReference>
<proteinExistence type="predicted"/>
<evidence type="ECO:0000313" key="1">
    <source>
        <dbReference type="EnsemblMetazoa" id="AALB014410-PA"/>
    </source>
</evidence>
<dbReference type="AlphaFoldDB" id="A0A182FXP3"/>
<sequence>MLQLNGVIPSLSFDSSPRCVCVYV</sequence>
<accession>A0A182FXP3</accession>
<reference evidence="1 2" key="1">
    <citation type="journal article" date="2017" name="G3 (Bethesda)">
        <title>The Physical Genome Mapping of Anopheles albimanus Corrected Scaffold Misassemblies and Identified Interarm Rearrangements in Genus Anopheles.</title>
        <authorList>
            <person name="Artemov G.N."/>
            <person name="Peery A.N."/>
            <person name="Jiang X."/>
            <person name="Tu Z."/>
            <person name="Stegniy V.N."/>
            <person name="Sharakhova M.V."/>
            <person name="Sharakhov I.V."/>
        </authorList>
    </citation>
    <scope>NUCLEOTIDE SEQUENCE [LARGE SCALE GENOMIC DNA]</scope>
    <source>
        <strain evidence="1 2">ALBI9_A</strain>
    </source>
</reference>
<evidence type="ECO:0000313" key="2">
    <source>
        <dbReference type="Proteomes" id="UP000069272"/>
    </source>
</evidence>